<dbReference type="InterPro" id="IPR009875">
    <property type="entry name" value="PilZ_domain"/>
</dbReference>
<gene>
    <name evidence="2" type="ORF">BVH74_13025</name>
</gene>
<dbReference type="AlphaFoldDB" id="A0A1V0B6N8"/>
<dbReference type="Proteomes" id="UP000243488">
    <property type="component" value="Chromosome"/>
</dbReference>
<evidence type="ECO:0000313" key="2">
    <source>
        <dbReference type="EMBL" id="AQZ95613.1"/>
    </source>
</evidence>
<protein>
    <submittedName>
        <fullName evidence="2">Pilus assembly protein PilZ</fullName>
    </submittedName>
</protein>
<evidence type="ECO:0000313" key="3">
    <source>
        <dbReference type="Proteomes" id="UP000243488"/>
    </source>
</evidence>
<feature type="domain" description="PilZ" evidence="1">
    <location>
        <begin position="101"/>
        <end position="177"/>
    </location>
</feature>
<evidence type="ECO:0000259" key="1">
    <source>
        <dbReference type="Pfam" id="PF07238"/>
    </source>
</evidence>
<organism evidence="2 3">
    <name type="scientific">Halopseudomonas phragmitis</name>
    <dbReference type="NCBI Taxonomy" id="1931241"/>
    <lineage>
        <taxon>Bacteria</taxon>
        <taxon>Pseudomonadati</taxon>
        <taxon>Pseudomonadota</taxon>
        <taxon>Gammaproteobacteria</taxon>
        <taxon>Pseudomonadales</taxon>
        <taxon>Pseudomonadaceae</taxon>
        <taxon>Halopseudomonas</taxon>
    </lineage>
</organism>
<dbReference type="KEGG" id="ppha:BVH74_13025"/>
<dbReference type="EMBL" id="CP020100">
    <property type="protein sequence ID" value="AQZ95613.1"/>
    <property type="molecule type" value="Genomic_DNA"/>
</dbReference>
<reference evidence="2 3" key="1">
    <citation type="submission" date="2017-03" db="EMBL/GenBank/DDBJ databases">
        <title>Complete genome sequence of the novel DNRA strain Pseudomonas sp. S-6-2 isolated from Chinese polluted river sediment. Journal of Biotechnology.</title>
        <authorList>
            <person name="Li J."/>
            <person name="Xiang F."/>
            <person name="Wang L."/>
            <person name="Xi L."/>
            <person name="Liu J."/>
        </authorList>
    </citation>
    <scope>NUCLEOTIDE SEQUENCE [LARGE SCALE GENOMIC DNA]</scope>
    <source>
        <strain evidence="2 3">S-6-2</strain>
    </source>
</reference>
<proteinExistence type="predicted"/>
<accession>A0A1V0B6N8</accession>
<sequence length="195" mass="21839">MQTHNDVDNDMREYFRIQDNLALDYRLIDGPEGDLSDFTRQSPLFGLLGDLHMLDYESQHLLRQIAERDRALANYLKIINKRIDLVGKALATQLSEDLGACVDVTISEGGMSFPASEPLTPGSWLAIRMVLLPTPLGLIVPAKVVHCDPFATGKWTIGVSFEQLSDAQRQLLARHILQKQAQDIRAAKTEERTPT</sequence>
<dbReference type="Pfam" id="PF07238">
    <property type="entry name" value="PilZ"/>
    <property type="match status" value="1"/>
</dbReference>
<dbReference type="GO" id="GO:0035438">
    <property type="term" value="F:cyclic-di-GMP binding"/>
    <property type="evidence" value="ECO:0007669"/>
    <property type="project" value="InterPro"/>
</dbReference>
<keyword evidence="3" id="KW-1185">Reference proteome</keyword>
<name>A0A1V0B6N8_9GAMM</name>
<dbReference type="RefSeq" id="WP_080050481.1">
    <property type="nucleotide sequence ID" value="NZ_CP020100.1"/>
</dbReference>
<dbReference type="Gene3D" id="2.40.10.220">
    <property type="entry name" value="predicted glycosyltransferase like domains"/>
    <property type="match status" value="1"/>
</dbReference>
<dbReference type="STRING" id="1931241.BVH74_13025"/>